<dbReference type="EMBL" id="LSBI01000004">
    <property type="protein sequence ID" value="OAQ90883.1"/>
    <property type="molecule type" value="Genomic_DNA"/>
</dbReference>
<evidence type="ECO:0000256" key="1">
    <source>
        <dbReference type="SAM" id="MobiDB-lite"/>
    </source>
</evidence>
<protein>
    <submittedName>
        <fullName evidence="2">Uncharacterized protein</fullName>
    </submittedName>
</protein>
<accession>A0A179H247</accession>
<dbReference type="EMBL" id="LSBH01000002">
    <property type="protein sequence ID" value="OAQ84092.1"/>
    <property type="molecule type" value="Genomic_DNA"/>
</dbReference>
<evidence type="ECO:0000313" key="4">
    <source>
        <dbReference type="Proteomes" id="UP000078240"/>
    </source>
</evidence>
<feature type="compositionally biased region" description="Basic and acidic residues" evidence="1">
    <location>
        <begin position="65"/>
        <end position="88"/>
    </location>
</feature>
<dbReference type="AlphaFoldDB" id="A0A179H247"/>
<sequence length="88" mass="9450">MSASVSVSECEWKRRCGCGYGCGGGGWLMRPSKTRVPEESMGAVARRRRRAVPKEDAETGADGGTRMRPEKNNEDAGEEKMARAEGGG</sequence>
<gene>
    <name evidence="2" type="ORF">VFPBJ_02860</name>
    <name evidence="3" type="ORF">VFPFJ_05042</name>
</gene>
<evidence type="ECO:0000313" key="3">
    <source>
        <dbReference type="EMBL" id="OAQ90883.1"/>
    </source>
</evidence>
<dbReference type="Proteomes" id="UP000078240">
    <property type="component" value="Unassembled WGS sequence"/>
</dbReference>
<reference evidence="2 4" key="1">
    <citation type="submission" date="2016-01" db="EMBL/GenBank/DDBJ databases">
        <title>Biosynthesis of antibiotic leucinostatins and their inhibition on Phytophthora in bio-control Purpureocillium lilacinum.</title>
        <authorList>
            <person name="Wang G."/>
            <person name="Liu Z."/>
            <person name="Lin R."/>
            <person name="Li E."/>
            <person name="Mao Z."/>
            <person name="Ling J."/>
            <person name="Yin W."/>
            <person name="Xie B."/>
        </authorList>
    </citation>
    <scope>NUCLEOTIDE SEQUENCE [LARGE SCALE GENOMIC DNA]</scope>
    <source>
        <strain evidence="2">PLBJ-1</strain>
        <strain evidence="3">PLFJ-1</strain>
    </source>
</reference>
<organism evidence="2 4">
    <name type="scientific">Purpureocillium lilacinum</name>
    <name type="common">Paecilomyces lilacinus</name>
    <dbReference type="NCBI Taxonomy" id="33203"/>
    <lineage>
        <taxon>Eukaryota</taxon>
        <taxon>Fungi</taxon>
        <taxon>Dikarya</taxon>
        <taxon>Ascomycota</taxon>
        <taxon>Pezizomycotina</taxon>
        <taxon>Sordariomycetes</taxon>
        <taxon>Hypocreomycetidae</taxon>
        <taxon>Hypocreales</taxon>
        <taxon>Ophiocordycipitaceae</taxon>
        <taxon>Purpureocillium</taxon>
    </lineage>
</organism>
<comment type="caution">
    <text evidence="2">The sequence shown here is derived from an EMBL/GenBank/DDBJ whole genome shotgun (WGS) entry which is preliminary data.</text>
</comment>
<dbReference type="Proteomes" id="UP000078340">
    <property type="component" value="Unassembled WGS sequence"/>
</dbReference>
<feature type="region of interest" description="Disordered" evidence="1">
    <location>
        <begin position="33"/>
        <end position="88"/>
    </location>
</feature>
<name>A0A179H247_PURLI</name>
<proteinExistence type="predicted"/>
<evidence type="ECO:0000313" key="2">
    <source>
        <dbReference type="EMBL" id="OAQ84092.1"/>
    </source>
</evidence>